<dbReference type="PROSITE" id="PS00523">
    <property type="entry name" value="SULFATASE_1"/>
    <property type="match status" value="1"/>
</dbReference>
<evidence type="ECO:0000256" key="5">
    <source>
        <dbReference type="ARBA" id="ARBA00022801"/>
    </source>
</evidence>
<dbReference type="EMBL" id="PDUD01000002">
    <property type="protein sequence ID" value="PHN08115.1"/>
    <property type="molecule type" value="Genomic_DNA"/>
</dbReference>
<organism evidence="10 11">
    <name type="scientific">Flavilitoribacter nigricans (strain ATCC 23147 / DSM 23189 / NBRC 102662 / NCIMB 1420 / SS-2)</name>
    <name type="common">Lewinella nigricans</name>
    <dbReference type="NCBI Taxonomy" id="1122177"/>
    <lineage>
        <taxon>Bacteria</taxon>
        <taxon>Pseudomonadati</taxon>
        <taxon>Bacteroidota</taxon>
        <taxon>Saprospiria</taxon>
        <taxon>Saprospirales</taxon>
        <taxon>Lewinellaceae</taxon>
        <taxon>Flavilitoribacter</taxon>
    </lineage>
</organism>
<feature type="domain" description="Sulfatase N-terminal" evidence="9">
    <location>
        <begin position="24"/>
        <end position="349"/>
    </location>
</feature>
<keyword evidence="3" id="KW-0479">Metal-binding</keyword>
<dbReference type="CDD" id="cd16026">
    <property type="entry name" value="GALNS_like"/>
    <property type="match status" value="1"/>
</dbReference>
<keyword evidence="6" id="KW-0106">Calcium</keyword>
<reference evidence="10 11" key="1">
    <citation type="submission" date="2017-10" db="EMBL/GenBank/DDBJ databases">
        <title>The draft genome sequence of Lewinella nigricans NBRC 102662.</title>
        <authorList>
            <person name="Wang K."/>
        </authorList>
    </citation>
    <scope>NUCLEOTIDE SEQUENCE [LARGE SCALE GENOMIC DNA]</scope>
    <source>
        <strain evidence="10 11">NBRC 102662</strain>
    </source>
</reference>
<protein>
    <submittedName>
        <fullName evidence="10">Arylsulfatase</fullName>
    </submittedName>
</protein>
<dbReference type="InterPro" id="IPR050738">
    <property type="entry name" value="Sulfatase"/>
</dbReference>
<dbReference type="AlphaFoldDB" id="A0A2D0NHZ1"/>
<dbReference type="FunFam" id="3.40.720.10:FF:000023">
    <property type="entry name" value="Arylsulfatase A"/>
    <property type="match status" value="1"/>
</dbReference>
<evidence type="ECO:0000256" key="1">
    <source>
        <dbReference type="ARBA" id="ARBA00001913"/>
    </source>
</evidence>
<feature type="signal peptide" evidence="8">
    <location>
        <begin position="1"/>
        <end position="21"/>
    </location>
</feature>
<dbReference type="Proteomes" id="UP000223913">
    <property type="component" value="Unassembled WGS sequence"/>
</dbReference>
<dbReference type="RefSeq" id="WP_099148318.1">
    <property type="nucleotide sequence ID" value="NZ_PDUD01000002.1"/>
</dbReference>
<comment type="cofactor">
    <cofactor evidence="1">
        <name>Ca(2+)</name>
        <dbReference type="ChEBI" id="CHEBI:29108"/>
    </cofactor>
</comment>
<keyword evidence="5" id="KW-0378">Hydrolase</keyword>
<dbReference type="InterPro" id="IPR024607">
    <property type="entry name" value="Sulfatase_CS"/>
</dbReference>
<dbReference type="InterPro" id="IPR000917">
    <property type="entry name" value="Sulfatase_N"/>
</dbReference>
<keyword evidence="4 8" id="KW-0732">Signal</keyword>
<comment type="similarity">
    <text evidence="2">Belongs to the sulfatase family.</text>
</comment>
<gene>
    <name evidence="10" type="ORF">CRP01_01985</name>
</gene>
<dbReference type="Gene3D" id="3.30.1120.10">
    <property type="match status" value="1"/>
</dbReference>
<name>A0A2D0NHZ1_FLAN2</name>
<dbReference type="Pfam" id="PF14707">
    <property type="entry name" value="Sulfatase_C"/>
    <property type="match status" value="1"/>
</dbReference>
<evidence type="ECO:0000256" key="6">
    <source>
        <dbReference type="ARBA" id="ARBA00022837"/>
    </source>
</evidence>
<dbReference type="OrthoDB" id="9766107at2"/>
<keyword evidence="11" id="KW-1185">Reference proteome</keyword>
<dbReference type="PROSITE" id="PS00149">
    <property type="entry name" value="SULFATASE_2"/>
    <property type="match status" value="1"/>
</dbReference>
<dbReference type="GO" id="GO:0046872">
    <property type="term" value="F:metal ion binding"/>
    <property type="evidence" value="ECO:0007669"/>
    <property type="project" value="UniProtKB-KW"/>
</dbReference>
<comment type="caution">
    <text evidence="10">The sequence shown here is derived from an EMBL/GenBank/DDBJ whole genome shotgun (WGS) entry which is preliminary data.</text>
</comment>
<accession>A0A2D0NHZ1</accession>
<evidence type="ECO:0000256" key="2">
    <source>
        <dbReference type="ARBA" id="ARBA00008779"/>
    </source>
</evidence>
<evidence type="ECO:0000256" key="7">
    <source>
        <dbReference type="ARBA" id="ARBA00023180"/>
    </source>
</evidence>
<dbReference type="Pfam" id="PF00884">
    <property type="entry name" value="Sulfatase"/>
    <property type="match status" value="1"/>
</dbReference>
<feature type="chain" id="PRO_5012361509" evidence="8">
    <location>
        <begin position="22"/>
        <end position="466"/>
    </location>
</feature>
<dbReference type="Gene3D" id="3.40.720.10">
    <property type="entry name" value="Alkaline Phosphatase, subunit A"/>
    <property type="match status" value="1"/>
</dbReference>
<evidence type="ECO:0000313" key="10">
    <source>
        <dbReference type="EMBL" id="PHN08115.1"/>
    </source>
</evidence>
<evidence type="ECO:0000256" key="4">
    <source>
        <dbReference type="ARBA" id="ARBA00022729"/>
    </source>
</evidence>
<sequence length="466" mass="52521">MKYLNFILCFFLGLTLLPAQDRPPNFVIIFCDDLGYGDLSAFGNPTIRTPNLDRMAAEGQKWTQFYVADPVCTPSRAALMTGRYPVRNGMSSAKRVVLFPDSAGGLPKDEVTIAEVLKQKGYATAAIGKWHLGHLPQFLPTNQGFDSYFGIPYSNDMDHIRGMKPNYYNLADDPDAMPETKYYNVPLMENEEIVERPADQTTITKRYAERAVQYIKDNKEQPFFLYLAHNLPHIPLFASKDFKGSSKRGLYGDVLQEIDNGVGNILQTIRDEGLEDNTIVVFSSDNGPWLVFRTHGGSAGPLRAGKGTTFEGGQRVPTIFWGPGMVKPGLVTDMGSTLDLINTFAALSGTKVPTDRKMDGYDLSPVLKGSGASPRQEFYYWTRAKLHAVRSGPWKLHIAQREPVNYGREVEMAHPELYNLEKDISEAYDRYEHEPEVVERLMKMLQMHETDTEDRLPDNLEARIKE</sequence>
<proteinExistence type="inferred from homology"/>
<dbReference type="SUPFAM" id="SSF53649">
    <property type="entry name" value="Alkaline phosphatase-like"/>
    <property type="match status" value="1"/>
</dbReference>
<evidence type="ECO:0000256" key="3">
    <source>
        <dbReference type="ARBA" id="ARBA00022723"/>
    </source>
</evidence>
<dbReference type="PANTHER" id="PTHR42693:SF53">
    <property type="entry name" value="ENDO-4-O-SULFATASE"/>
    <property type="match status" value="1"/>
</dbReference>
<evidence type="ECO:0000313" key="11">
    <source>
        <dbReference type="Proteomes" id="UP000223913"/>
    </source>
</evidence>
<dbReference type="InterPro" id="IPR017850">
    <property type="entry name" value="Alkaline_phosphatase_core_sf"/>
</dbReference>
<dbReference type="GO" id="GO:0004065">
    <property type="term" value="F:arylsulfatase activity"/>
    <property type="evidence" value="ECO:0007669"/>
    <property type="project" value="TreeGrafter"/>
</dbReference>
<evidence type="ECO:0000256" key="8">
    <source>
        <dbReference type="SAM" id="SignalP"/>
    </source>
</evidence>
<evidence type="ECO:0000259" key="9">
    <source>
        <dbReference type="Pfam" id="PF00884"/>
    </source>
</evidence>
<keyword evidence="7" id="KW-0325">Glycoprotein</keyword>
<dbReference type="PANTHER" id="PTHR42693">
    <property type="entry name" value="ARYLSULFATASE FAMILY MEMBER"/>
    <property type="match status" value="1"/>
</dbReference>